<name>A0AAV2S5K6_MEGNR</name>
<dbReference type="GO" id="GO:0004500">
    <property type="term" value="F:dopamine beta-monooxygenase activity"/>
    <property type="evidence" value="ECO:0007669"/>
    <property type="project" value="InterPro"/>
</dbReference>
<organism evidence="1 2">
    <name type="scientific">Meganyctiphanes norvegica</name>
    <name type="common">Northern krill</name>
    <name type="synonym">Thysanopoda norvegica</name>
    <dbReference type="NCBI Taxonomy" id="48144"/>
    <lineage>
        <taxon>Eukaryota</taxon>
        <taxon>Metazoa</taxon>
        <taxon>Ecdysozoa</taxon>
        <taxon>Arthropoda</taxon>
        <taxon>Crustacea</taxon>
        <taxon>Multicrustacea</taxon>
        <taxon>Malacostraca</taxon>
        <taxon>Eumalacostraca</taxon>
        <taxon>Eucarida</taxon>
        <taxon>Euphausiacea</taxon>
        <taxon>Euphausiidae</taxon>
        <taxon>Meganyctiphanes</taxon>
    </lineage>
</organism>
<protein>
    <submittedName>
        <fullName evidence="1">Uncharacterized protein</fullName>
    </submittedName>
</protein>
<dbReference type="InterPro" id="IPR000945">
    <property type="entry name" value="DBH-like"/>
</dbReference>
<reference evidence="1 2" key="1">
    <citation type="submission" date="2024-05" db="EMBL/GenBank/DDBJ databases">
        <authorList>
            <person name="Wallberg A."/>
        </authorList>
    </citation>
    <scope>NUCLEOTIDE SEQUENCE [LARGE SCALE GENOMIC DNA]</scope>
</reference>
<accession>A0AAV2S5K6</accession>
<dbReference type="GO" id="GO:0030667">
    <property type="term" value="C:secretory granule membrane"/>
    <property type="evidence" value="ECO:0007669"/>
    <property type="project" value="TreeGrafter"/>
</dbReference>
<dbReference type="PANTHER" id="PTHR10157">
    <property type="entry name" value="DOPAMINE BETA HYDROXYLASE RELATED"/>
    <property type="match status" value="1"/>
</dbReference>
<keyword evidence="2" id="KW-1185">Reference proteome</keyword>
<gene>
    <name evidence="1" type="ORF">MNOR_LOCUS32632</name>
</gene>
<evidence type="ECO:0000313" key="1">
    <source>
        <dbReference type="EMBL" id="CAL4161393.1"/>
    </source>
</evidence>
<sequence length="151" mass="17003">DEMCLSYLVYYPKTNLGGCVSSPSVGSIVHSMGIQELYPVNKKQNSLADIPNLEEKLLAKMLDNGTYEGLPINLGYMFKSVIAKKPERLANQSLYDIVMDPSTWTDTFVKSFQDVAMYGTHDLKCFNLHVKHVEGIQPTVKYPKFEAYEAP</sequence>
<comment type="caution">
    <text evidence="1">The sequence shown here is derived from an EMBL/GenBank/DDBJ whole genome shotgun (WGS) entry which is preliminary data.</text>
</comment>
<dbReference type="Proteomes" id="UP001497623">
    <property type="component" value="Unassembled WGS sequence"/>
</dbReference>
<dbReference type="EMBL" id="CAXKWB010044798">
    <property type="protein sequence ID" value="CAL4161393.1"/>
    <property type="molecule type" value="Genomic_DNA"/>
</dbReference>
<dbReference type="GO" id="GO:0005615">
    <property type="term" value="C:extracellular space"/>
    <property type="evidence" value="ECO:0007669"/>
    <property type="project" value="TreeGrafter"/>
</dbReference>
<dbReference type="AlphaFoldDB" id="A0AAV2S5K6"/>
<feature type="non-terminal residue" evidence="1">
    <location>
        <position position="151"/>
    </location>
</feature>
<dbReference type="GO" id="GO:0006589">
    <property type="term" value="P:octopamine biosynthetic process"/>
    <property type="evidence" value="ECO:0007669"/>
    <property type="project" value="TreeGrafter"/>
</dbReference>
<evidence type="ECO:0000313" key="2">
    <source>
        <dbReference type="Proteomes" id="UP001497623"/>
    </source>
</evidence>
<dbReference type="GO" id="GO:0042420">
    <property type="term" value="P:dopamine catabolic process"/>
    <property type="evidence" value="ECO:0007669"/>
    <property type="project" value="TreeGrafter"/>
</dbReference>
<dbReference type="GO" id="GO:0042421">
    <property type="term" value="P:norepinephrine biosynthetic process"/>
    <property type="evidence" value="ECO:0007669"/>
    <property type="project" value="TreeGrafter"/>
</dbReference>
<dbReference type="PANTHER" id="PTHR10157:SF23">
    <property type="entry name" value="MOXD1 HOMOLOG 1"/>
    <property type="match status" value="1"/>
</dbReference>
<proteinExistence type="predicted"/>
<feature type="non-terminal residue" evidence="1">
    <location>
        <position position="1"/>
    </location>
</feature>